<dbReference type="CDD" id="cd07377">
    <property type="entry name" value="WHTH_GntR"/>
    <property type="match status" value="1"/>
</dbReference>
<dbReference type="Pfam" id="PF07729">
    <property type="entry name" value="FCD"/>
    <property type="match status" value="1"/>
</dbReference>
<dbReference type="InterPro" id="IPR011711">
    <property type="entry name" value="GntR_C"/>
</dbReference>
<protein>
    <recommendedName>
        <fullName evidence="4">HTH gntR-type domain-containing protein</fullName>
    </recommendedName>
</protein>
<evidence type="ECO:0000313" key="6">
    <source>
        <dbReference type="Proteomes" id="UP000256709"/>
    </source>
</evidence>
<proteinExistence type="predicted"/>
<sequence>MIGETLSPASTRAWQEVLTHIENDLLSGALGPGDHLPSERTLAAELGVGRSSVREALRVLEVLGLLRTQTGSGPGSGAIIIARPSGGMSSLIRLQVAAQGFRVDDVVATRLILETAVAAQLAASGRDDAGASASVIADTSVERAATPRPDLAPATEILDAMEATGAAEPTPGEFLALDAQFHYSLAEIAGNEVIAAMMTGLRNSIESYALAGVPHLTSWRTTSDRLRREHRAIVAAIEGGDPVAASQTVNDHITQYYAEAGFGTPATSTLPKGPHHG</sequence>
<dbReference type="PANTHER" id="PTHR43537">
    <property type="entry name" value="TRANSCRIPTIONAL REGULATOR, GNTR FAMILY"/>
    <property type="match status" value="1"/>
</dbReference>
<dbReference type="OrthoDB" id="3567645at2"/>
<dbReference type="SUPFAM" id="SSF48008">
    <property type="entry name" value="GntR ligand-binding domain-like"/>
    <property type="match status" value="1"/>
</dbReference>
<dbReference type="GO" id="GO:0003677">
    <property type="term" value="F:DNA binding"/>
    <property type="evidence" value="ECO:0007669"/>
    <property type="project" value="UniProtKB-KW"/>
</dbReference>
<dbReference type="EMBL" id="NBXA01000001">
    <property type="protein sequence ID" value="RFA17305.1"/>
    <property type="molecule type" value="Genomic_DNA"/>
</dbReference>
<keyword evidence="3" id="KW-0804">Transcription</keyword>
<organism evidence="5 6">
    <name type="scientific">Subtercola boreus</name>
    <dbReference type="NCBI Taxonomy" id="120213"/>
    <lineage>
        <taxon>Bacteria</taxon>
        <taxon>Bacillati</taxon>
        <taxon>Actinomycetota</taxon>
        <taxon>Actinomycetes</taxon>
        <taxon>Micrococcales</taxon>
        <taxon>Microbacteriaceae</taxon>
        <taxon>Subtercola</taxon>
    </lineage>
</organism>
<evidence type="ECO:0000256" key="2">
    <source>
        <dbReference type="ARBA" id="ARBA00023125"/>
    </source>
</evidence>
<accession>A0A3E0W691</accession>
<evidence type="ECO:0000256" key="1">
    <source>
        <dbReference type="ARBA" id="ARBA00023015"/>
    </source>
</evidence>
<keyword evidence="2" id="KW-0238">DNA-binding</keyword>
<keyword evidence="1" id="KW-0805">Transcription regulation</keyword>
<name>A0A3E0W691_9MICO</name>
<dbReference type="Gene3D" id="1.10.10.10">
    <property type="entry name" value="Winged helix-like DNA-binding domain superfamily/Winged helix DNA-binding domain"/>
    <property type="match status" value="1"/>
</dbReference>
<dbReference type="InterPro" id="IPR036390">
    <property type="entry name" value="WH_DNA-bd_sf"/>
</dbReference>
<dbReference type="PROSITE" id="PS50949">
    <property type="entry name" value="HTH_GNTR"/>
    <property type="match status" value="1"/>
</dbReference>
<dbReference type="Pfam" id="PF00392">
    <property type="entry name" value="GntR"/>
    <property type="match status" value="1"/>
</dbReference>
<gene>
    <name evidence="5" type="ORF">B7R21_00780</name>
</gene>
<dbReference type="PRINTS" id="PR00035">
    <property type="entry name" value="HTHGNTR"/>
</dbReference>
<dbReference type="PANTHER" id="PTHR43537:SF24">
    <property type="entry name" value="GLUCONATE OPERON TRANSCRIPTIONAL REPRESSOR"/>
    <property type="match status" value="1"/>
</dbReference>
<dbReference type="SUPFAM" id="SSF46785">
    <property type="entry name" value="Winged helix' DNA-binding domain"/>
    <property type="match status" value="1"/>
</dbReference>
<dbReference type="AlphaFoldDB" id="A0A3E0W691"/>
<comment type="caution">
    <text evidence="5">The sequence shown here is derived from an EMBL/GenBank/DDBJ whole genome shotgun (WGS) entry which is preliminary data.</text>
</comment>
<dbReference type="InterPro" id="IPR008920">
    <property type="entry name" value="TF_FadR/GntR_C"/>
</dbReference>
<dbReference type="RefSeq" id="WP_116281340.1">
    <property type="nucleotide sequence ID" value="NZ_NBXA01000001.1"/>
</dbReference>
<dbReference type="InterPro" id="IPR000524">
    <property type="entry name" value="Tscrpt_reg_HTH_GntR"/>
</dbReference>
<reference evidence="5 6" key="1">
    <citation type="submission" date="2017-04" db="EMBL/GenBank/DDBJ databases">
        <title>Comparative genome analysis of Subtercola boreus.</title>
        <authorList>
            <person name="Cho Y.-J."/>
            <person name="Cho A."/>
            <person name="Kim O.-S."/>
            <person name="Lee J.-I."/>
        </authorList>
    </citation>
    <scope>NUCLEOTIDE SEQUENCE [LARGE SCALE GENOMIC DNA]</scope>
    <source>
        <strain evidence="5 6">P27444</strain>
    </source>
</reference>
<dbReference type="SMART" id="SM00345">
    <property type="entry name" value="HTH_GNTR"/>
    <property type="match status" value="1"/>
</dbReference>
<evidence type="ECO:0000256" key="3">
    <source>
        <dbReference type="ARBA" id="ARBA00023163"/>
    </source>
</evidence>
<evidence type="ECO:0000313" key="5">
    <source>
        <dbReference type="EMBL" id="RFA17305.1"/>
    </source>
</evidence>
<dbReference type="Proteomes" id="UP000256709">
    <property type="component" value="Unassembled WGS sequence"/>
</dbReference>
<dbReference type="SMART" id="SM00895">
    <property type="entry name" value="FCD"/>
    <property type="match status" value="1"/>
</dbReference>
<dbReference type="Gene3D" id="1.20.120.530">
    <property type="entry name" value="GntR ligand-binding domain-like"/>
    <property type="match status" value="1"/>
</dbReference>
<evidence type="ECO:0000259" key="4">
    <source>
        <dbReference type="PROSITE" id="PS50949"/>
    </source>
</evidence>
<dbReference type="GO" id="GO:0003700">
    <property type="term" value="F:DNA-binding transcription factor activity"/>
    <property type="evidence" value="ECO:0007669"/>
    <property type="project" value="InterPro"/>
</dbReference>
<feature type="domain" description="HTH gntR-type" evidence="4">
    <location>
        <begin position="11"/>
        <end position="83"/>
    </location>
</feature>
<dbReference type="InterPro" id="IPR036388">
    <property type="entry name" value="WH-like_DNA-bd_sf"/>
</dbReference>